<accession>A0A6J6BTN0</accession>
<dbReference type="InterPro" id="IPR036291">
    <property type="entry name" value="NAD(P)-bd_dom_sf"/>
</dbReference>
<dbReference type="AlphaFoldDB" id="A0A6J6BTN0"/>
<dbReference type="PRINTS" id="PR00081">
    <property type="entry name" value="GDHRDH"/>
</dbReference>
<comment type="similarity">
    <text evidence="1">Belongs to the short-chain dehydrogenases/reductases (SDR) family.</text>
</comment>
<evidence type="ECO:0000313" key="4">
    <source>
        <dbReference type="EMBL" id="CAB4542520.1"/>
    </source>
</evidence>
<sequence length="250" mass="25182">MTPTSAVIVTGGASGIGRACAEAVAAQGRAVAVWDLNSDGALGVAQEIANKHNVATFGLGIDVTKTAELASAVDASRSAVGPLGGLVHAAGTVRSQSVGDLDDAGWDFVLNVNLRAFPMLVQAMHSDLAAADGAAVVGIASIEGWVGNAAIPAYCASKAGMLGAVRSMADKLGPEGIRVNAICPGFIETPMLGITLDIPGMRNRFEESSVLKRIGQPSEIGEPAAFLLSDKASFITGQSIIVDGGVLATA</sequence>
<dbReference type="SUPFAM" id="SSF51735">
    <property type="entry name" value="NAD(P)-binding Rossmann-fold domains"/>
    <property type="match status" value="1"/>
</dbReference>
<proteinExistence type="inferred from homology"/>
<dbReference type="EMBL" id="CAEZVV010000025">
    <property type="protein sequence ID" value="CAB4640792.1"/>
    <property type="molecule type" value="Genomic_DNA"/>
</dbReference>
<keyword evidence="2" id="KW-0560">Oxidoreductase</keyword>
<organism evidence="4">
    <name type="scientific">freshwater metagenome</name>
    <dbReference type="NCBI Taxonomy" id="449393"/>
    <lineage>
        <taxon>unclassified sequences</taxon>
        <taxon>metagenomes</taxon>
        <taxon>ecological metagenomes</taxon>
    </lineage>
</organism>
<evidence type="ECO:0000256" key="1">
    <source>
        <dbReference type="ARBA" id="ARBA00006484"/>
    </source>
</evidence>
<dbReference type="SMART" id="SM00822">
    <property type="entry name" value="PKS_KR"/>
    <property type="match status" value="1"/>
</dbReference>
<evidence type="ECO:0000313" key="6">
    <source>
        <dbReference type="EMBL" id="CAB4563538.1"/>
    </source>
</evidence>
<dbReference type="Pfam" id="PF13561">
    <property type="entry name" value="adh_short_C2"/>
    <property type="match status" value="1"/>
</dbReference>
<evidence type="ECO:0000259" key="3">
    <source>
        <dbReference type="SMART" id="SM00822"/>
    </source>
</evidence>
<gene>
    <name evidence="4" type="ORF">UFOPK1495_00286</name>
    <name evidence="5" type="ORF">UFOPK1603_00253</name>
    <name evidence="6" type="ORF">UFOPK1711_00064</name>
    <name evidence="7" type="ORF">UFOPK2143_00632</name>
    <name evidence="8" type="ORF">UFOPK2350_01080</name>
</gene>
<dbReference type="EMBL" id="CAEZTR010000002">
    <property type="protein sequence ID" value="CAB4563538.1"/>
    <property type="molecule type" value="Genomic_DNA"/>
</dbReference>
<dbReference type="InterPro" id="IPR002347">
    <property type="entry name" value="SDR_fam"/>
</dbReference>
<feature type="domain" description="Ketoreductase" evidence="3">
    <location>
        <begin position="5"/>
        <end position="185"/>
    </location>
</feature>
<dbReference type="PANTHER" id="PTHR42760:SF133">
    <property type="entry name" value="3-OXOACYL-[ACYL-CARRIER-PROTEIN] REDUCTASE"/>
    <property type="match status" value="1"/>
</dbReference>
<evidence type="ECO:0000313" key="7">
    <source>
        <dbReference type="EMBL" id="CAB4640792.1"/>
    </source>
</evidence>
<dbReference type="GO" id="GO:0016616">
    <property type="term" value="F:oxidoreductase activity, acting on the CH-OH group of donors, NAD or NADP as acceptor"/>
    <property type="evidence" value="ECO:0007669"/>
    <property type="project" value="TreeGrafter"/>
</dbReference>
<protein>
    <submittedName>
        <fullName evidence="4">Unannotated protein</fullName>
    </submittedName>
</protein>
<reference evidence="4" key="1">
    <citation type="submission" date="2020-05" db="EMBL/GenBank/DDBJ databases">
        <authorList>
            <person name="Chiriac C."/>
            <person name="Salcher M."/>
            <person name="Ghai R."/>
            <person name="Kavagutti S V."/>
        </authorList>
    </citation>
    <scope>NUCLEOTIDE SEQUENCE</scope>
</reference>
<dbReference type="EMBL" id="CAEZTG010000013">
    <property type="protein sequence ID" value="CAB4556838.1"/>
    <property type="molecule type" value="Genomic_DNA"/>
</dbReference>
<dbReference type="PANTHER" id="PTHR42760">
    <property type="entry name" value="SHORT-CHAIN DEHYDROGENASES/REDUCTASES FAMILY MEMBER"/>
    <property type="match status" value="1"/>
</dbReference>
<evidence type="ECO:0000256" key="2">
    <source>
        <dbReference type="ARBA" id="ARBA00023002"/>
    </source>
</evidence>
<dbReference type="EMBL" id="CAEZSU010000019">
    <property type="protein sequence ID" value="CAB4542520.1"/>
    <property type="molecule type" value="Genomic_DNA"/>
</dbReference>
<dbReference type="Gene3D" id="3.40.50.720">
    <property type="entry name" value="NAD(P)-binding Rossmann-like Domain"/>
    <property type="match status" value="1"/>
</dbReference>
<evidence type="ECO:0000313" key="5">
    <source>
        <dbReference type="EMBL" id="CAB4556838.1"/>
    </source>
</evidence>
<dbReference type="EMBL" id="CAEZXE010000091">
    <property type="protein sequence ID" value="CAB4681816.1"/>
    <property type="molecule type" value="Genomic_DNA"/>
</dbReference>
<name>A0A6J6BTN0_9ZZZZ</name>
<dbReference type="CDD" id="cd05233">
    <property type="entry name" value="SDR_c"/>
    <property type="match status" value="1"/>
</dbReference>
<evidence type="ECO:0000313" key="8">
    <source>
        <dbReference type="EMBL" id="CAB4681816.1"/>
    </source>
</evidence>
<dbReference type="InterPro" id="IPR057326">
    <property type="entry name" value="KR_dom"/>
</dbReference>
<dbReference type="FunFam" id="3.40.50.720:FF:000084">
    <property type="entry name" value="Short-chain dehydrogenase reductase"/>
    <property type="match status" value="1"/>
</dbReference>